<evidence type="ECO:0000259" key="7">
    <source>
        <dbReference type="PROSITE" id="PS50983"/>
    </source>
</evidence>
<keyword evidence="4" id="KW-0408">Iron</keyword>
<sequence>MTTRRGFLGALTVPLMMPVAGALTFTPATAHASTHAVAGFANGPRVATPDRPGTETLLALDVKPVAAGALDVYATMGGFPPLPDGIVDCGYPAEPNLEVLRELKTSLIVIETMSASLRGLLERIAPVFVLDIYSGAGHANIVERSSAEMMRLARVIGREREGAAYIAQLGAHFAELKTKLGGDSVEVAKPPSRRPVFVTQLDTGGSNILIYAKNCVVSDVMQRLGFVNAWQGRTNGYGCAVVGVEQLAVAPQAELLYIDYGASTQAALNTLTESPVWSSLPMVREGRVNPIQPFDVFGSLPSARQFADHFAAALTARRSA</sequence>
<evidence type="ECO:0000256" key="2">
    <source>
        <dbReference type="ARBA" id="ARBA00008814"/>
    </source>
</evidence>
<comment type="subcellular location">
    <subcellularLocation>
        <location evidence="1">Cell envelope</location>
    </subcellularLocation>
</comment>
<accession>A0ABW8ZRU8</accession>
<feature type="chain" id="PRO_5045460080" evidence="6">
    <location>
        <begin position="33"/>
        <end position="320"/>
    </location>
</feature>
<keyword evidence="5 6" id="KW-0732">Signal</keyword>
<name>A0ABW8ZRU8_9BURK</name>
<evidence type="ECO:0000313" key="8">
    <source>
        <dbReference type="EMBL" id="MFL9884879.1"/>
    </source>
</evidence>
<dbReference type="PANTHER" id="PTHR30532">
    <property type="entry name" value="IRON III DICITRATE-BINDING PERIPLASMIC PROTEIN"/>
    <property type="match status" value="1"/>
</dbReference>
<dbReference type="SUPFAM" id="SSF53807">
    <property type="entry name" value="Helical backbone' metal receptor"/>
    <property type="match status" value="1"/>
</dbReference>
<dbReference type="RefSeq" id="WP_408334859.1">
    <property type="nucleotide sequence ID" value="NZ_JAQQFH010000048.1"/>
</dbReference>
<gene>
    <name evidence="8" type="ORF">PQR66_17695</name>
</gene>
<dbReference type="InterPro" id="IPR006311">
    <property type="entry name" value="TAT_signal"/>
</dbReference>
<evidence type="ECO:0000256" key="6">
    <source>
        <dbReference type="SAM" id="SignalP"/>
    </source>
</evidence>
<comment type="similarity">
    <text evidence="2">Belongs to the bacterial solute-binding protein 8 family.</text>
</comment>
<feature type="signal peptide" evidence="6">
    <location>
        <begin position="1"/>
        <end position="32"/>
    </location>
</feature>
<dbReference type="InterPro" id="IPR002491">
    <property type="entry name" value="ABC_transptr_periplasmic_BD"/>
</dbReference>
<evidence type="ECO:0000256" key="3">
    <source>
        <dbReference type="ARBA" id="ARBA00022448"/>
    </source>
</evidence>
<reference evidence="8 9" key="1">
    <citation type="journal article" date="2024" name="Chem. Sci.">
        <title>Discovery of megapolipeptins by genome mining of a Burkholderiales bacteria collection.</title>
        <authorList>
            <person name="Paulo B.S."/>
            <person name="Recchia M.J.J."/>
            <person name="Lee S."/>
            <person name="Fergusson C.H."/>
            <person name="Romanowski S.B."/>
            <person name="Hernandez A."/>
            <person name="Krull N."/>
            <person name="Liu D.Y."/>
            <person name="Cavanagh H."/>
            <person name="Bos A."/>
            <person name="Gray C.A."/>
            <person name="Murphy B.T."/>
            <person name="Linington R.G."/>
            <person name="Eustaquio A.S."/>
        </authorList>
    </citation>
    <scope>NUCLEOTIDE SEQUENCE [LARGE SCALE GENOMIC DNA]</scope>
    <source>
        <strain evidence="8 9">RL16-012-BIC-B</strain>
    </source>
</reference>
<dbReference type="PROSITE" id="PS50983">
    <property type="entry name" value="FE_B12_PBP"/>
    <property type="match status" value="1"/>
</dbReference>
<dbReference type="Pfam" id="PF01497">
    <property type="entry name" value="Peripla_BP_2"/>
    <property type="match status" value="1"/>
</dbReference>
<proteinExistence type="inferred from homology"/>
<feature type="domain" description="Fe/B12 periplasmic-binding" evidence="7">
    <location>
        <begin position="45"/>
        <end position="318"/>
    </location>
</feature>
<keyword evidence="4" id="KW-0406">Ion transport</keyword>
<keyword evidence="4" id="KW-0410">Iron transport</keyword>
<protein>
    <submittedName>
        <fullName evidence="8">ABC transporter substrate-binding protein</fullName>
    </submittedName>
</protein>
<evidence type="ECO:0000256" key="5">
    <source>
        <dbReference type="ARBA" id="ARBA00022729"/>
    </source>
</evidence>
<dbReference type="PANTHER" id="PTHR30532:SF1">
    <property type="entry name" value="IRON(3+)-HYDROXAMATE-BINDING PROTEIN FHUD"/>
    <property type="match status" value="1"/>
</dbReference>
<dbReference type="InterPro" id="IPR051313">
    <property type="entry name" value="Bact_iron-sidero_bind"/>
</dbReference>
<keyword evidence="9" id="KW-1185">Reference proteome</keyword>
<keyword evidence="3" id="KW-0813">Transport</keyword>
<evidence type="ECO:0000256" key="1">
    <source>
        <dbReference type="ARBA" id="ARBA00004196"/>
    </source>
</evidence>
<dbReference type="PRINTS" id="PR01715">
    <property type="entry name" value="FERRIBNDNGPP"/>
</dbReference>
<organism evidence="8 9">
    <name type="scientific">Paraburkholderia agricolaris</name>
    <dbReference type="NCBI Taxonomy" id="2152888"/>
    <lineage>
        <taxon>Bacteria</taxon>
        <taxon>Pseudomonadati</taxon>
        <taxon>Pseudomonadota</taxon>
        <taxon>Betaproteobacteria</taxon>
        <taxon>Burkholderiales</taxon>
        <taxon>Burkholderiaceae</taxon>
        <taxon>Paraburkholderia</taxon>
    </lineage>
</organism>
<evidence type="ECO:0000256" key="4">
    <source>
        <dbReference type="ARBA" id="ARBA00022496"/>
    </source>
</evidence>
<dbReference type="EMBL" id="JAQQFN010000012">
    <property type="protein sequence ID" value="MFL9884879.1"/>
    <property type="molecule type" value="Genomic_DNA"/>
</dbReference>
<evidence type="ECO:0000313" key="9">
    <source>
        <dbReference type="Proteomes" id="UP001629249"/>
    </source>
</evidence>
<comment type="caution">
    <text evidence="8">The sequence shown here is derived from an EMBL/GenBank/DDBJ whole genome shotgun (WGS) entry which is preliminary data.</text>
</comment>
<dbReference type="PROSITE" id="PS51318">
    <property type="entry name" value="TAT"/>
    <property type="match status" value="1"/>
</dbReference>
<dbReference type="Proteomes" id="UP001629249">
    <property type="component" value="Unassembled WGS sequence"/>
</dbReference>
<dbReference type="Gene3D" id="3.40.50.1980">
    <property type="entry name" value="Nitrogenase molybdenum iron protein domain"/>
    <property type="match status" value="2"/>
</dbReference>